<protein>
    <submittedName>
        <fullName evidence="2">Uncharacterized protein</fullName>
    </submittedName>
</protein>
<sequence>MEQLYQKPQLAYHGSKDNTLAWLSAARGRVQSDAGPIHELPPNRWIVTEAERLALEAFTQALRRKRLVPKRPGNSKDTNNSESSEADDGPAAQSPTSISRNLFMSRKPEAHQVFRAIEDQDLGMLAEIAEHDFAMLLRPLSSGTNQTPLNHALDCGAGHRGVALLLLGMFSRYVNHLSDMDFQQPQARETLRLLRVNFALAMNRGVMQADNTLAASFLQVYIMSKGQQWLTDMVAQISIALRSTTPGEPVALAGHGFRRYAGKMLKQDEIIAALEDYLGNATADLLMMAAWDCVRQGAPDDTLTPIPPHYFARDERVFNAFTEKLDTHRELVFESKCIGRRLRSQLTVLRECLDGRATTYRNKIMPVDRELNRLCGM</sequence>
<comment type="caution">
    <text evidence="2">The sequence shown here is derived from an EMBL/GenBank/DDBJ whole genome shotgun (WGS) entry which is preliminary data.</text>
</comment>
<gene>
    <name evidence="2" type="ORF">C8F04DRAFT_1000189</name>
</gene>
<accession>A0AAD6SYG7</accession>
<keyword evidence="3" id="KW-1185">Reference proteome</keyword>
<dbReference type="EMBL" id="JARJCM010000045">
    <property type="protein sequence ID" value="KAJ7036133.1"/>
    <property type="molecule type" value="Genomic_DNA"/>
</dbReference>
<evidence type="ECO:0000256" key="1">
    <source>
        <dbReference type="SAM" id="MobiDB-lite"/>
    </source>
</evidence>
<dbReference type="Proteomes" id="UP001218188">
    <property type="component" value="Unassembled WGS sequence"/>
</dbReference>
<proteinExistence type="predicted"/>
<feature type="region of interest" description="Disordered" evidence="1">
    <location>
        <begin position="66"/>
        <end position="96"/>
    </location>
</feature>
<dbReference type="AlphaFoldDB" id="A0AAD6SYG7"/>
<organism evidence="2 3">
    <name type="scientific">Mycena alexandri</name>
    <dbReference type="NCBI Taxonomy" id="1745969"/>
    <lineage>
        <taxon>Eukaryota</taxon>
        <taxon>Fungi</taxon>
        <taxon>Dikarya</taxon>
        <taxon>Basidiomycota</taxon>
        <taxon>Agaricomycotina</taxon>
        <taxon>Agaricomycetes</taxon>
        <taxon>Agaricomycetidae</taxon>
        <taxon>Agaricales</taxon>
        <taxon>Marasmiineae</taxon>
        <taxon>Mycenaceae</taxon>
        <taxon>Mycena</taxon>
    </lineage>
</organism>
<reference evidence="2" key="1">
    <citation type="submission" date="2023-03" db="EMBL/GenBank/DDBJ databases">
        <title>Massive genome expansion in bonnet fungi (Mycena s.s.) driven by repeated elements and novel gene families across ecological guilds.</title>
        <authorList>
            <consortium name="Lawrence Berkeley National Laboratory"/>
            <person name="Harder C.B."/>
            <person name="Miyauchi S."/>
            <person name="Viragh M."/>
            <person name="Kuo A."/>
            <person name="Thoen E."/>
            <person name="Andreopoulos B."/>
            <person name="Lu D."/>
            <person name="Skrede I."/>
            <person name="Drula E."/>
            <person name="Henrissat B."/>
            <person name="Morin E."/>
            <person name="Kohler A."/>
            <person name="Barry K."/>
            <person name="LaButti K."/>
            <person name="Morin E."/>
            <person name="Salamov A."/>
            <person name="Lipzen A."/>
            <person name="Mereny Z."/>
            <person name="Hegedus B."/>
            <person name="Baldrian P."/>
            <person name="Stursova M."/>
            <person name="Weitz H."/>
            <person name="Taylor A."/>
            <person name="Grigoriev I.V."/>
            <person name="Nagy L.G."/>
            <person name="Martin F."/>
            <person name="Kauserud H."/>
        </authorList>
    </citation>
    <scope>NUCLEOTIDE SEQUENCE</scope>
    <source>
        <strain evidence="2">CBHHK200</strain>
    </source>
</reference>
<evidence type="ECO:0000313" key="2">
    <source>
        <dbReference type="EMBL" id="KAJ7036133.1"/>
    </source>
</evidence>
<name>A0AAD6SYG7_9AGAR</name>
<evidence type="ECO:0000313" key="3">
    <source>
        <dbReference type="Proteomes" id="UP001218188"/>
    </source>
</evidence>